<evidence type="ECO:0000256" key="4">
    <source>
        <dbReference type="ARBA" id="ARBA00022833"/>
    </source>
</evidence>
<dbReference type="GO" id="GO:0046983">
    <property type="term" value="F:protein dimerization activity"/>
    <property type="evidence" value="ECO:0007669"/>
    <property type="project" value="InterPro"/>
</dbReference>
<accession>A0A914AEF8</accession>
<evidence type="ECO:0000256" key="5">
    <source>
        <dbReference type="ARBA" id="ARBA00023242"/>
    </source>
</evidence>
<dbReference type="InterPro" id="IPR052035">
    <property type="entry name" value="ZnF_BED_domain_contain"/>
</dbReference>
<proteinExistence type="predicted"/>
<reference evidence="8" key="1">
    <citation type="submission" date="2022-11" db="UniProtKB">
        <authorList>
            <consortium name="EnsemblMetazoa"/>
        </authorList>
    </citation>
    <scope>IDENTIFICATION</scope>
</reference>
<dbReference type="Proteomes" id="UP000887568">
    <property type="component" value="Unplaced"/>
</dbReference>
<dbReference type="AlphaFoldDB" id="A0A914AEF8"/>
<protein>
    <recommendedName>
        <fullName evidence="7">HAT C-terminal dimerisation domain-containing protein</fullName>
    </recommendedName>
</protein>
<feature type="region of interest" description="Disordered" evidence="6">
    <location>
        <begin position="556"/>
        <end position="580"/>
    </location>
</feature>
<dbReference type="GO" id="GO:0008270">
    <property type="term" value="F:zinc ion binding"/>
    <property type="evidence" value="ECO:0007669"/>
    <property type="project" value="UniProtKB-KW"/>
</dbReference>
<dbReference type="OrthoDB" id="10057873at2759"/>
<comment type="subcellular location">
    <subcellularLocation>
        <location evidence="1">Nucleus</location>
    </subcellularLocation>
</comment>
<dbReference type="InterPro" id="IPR008906">
    <property type="entry name" value="HATC_C_dom"/>
</dbReference>
<dbReference type="RefSeq" id="XP_038062315.1">
    <property type="nucleotide sequence ID" value="XM_038206387.1"/>
</dbReference>
<keyword evidence="2" id="KW-0479">Metal-binding</keyword>
<dbReference type="GO" id="GO:0005634">
    <property type="term" value="C:nucleus"/>
    <property type="evidence" value="ECO:0007669"/>
    <property type="project" value="UniProtKB-SubCell"/>
</dbReference>
<feature type="domain" description="HAT C-terminal dimerisation" evidence="7">
    <location>
        <begin position="616"/>
        <end position="687"/>
    </location>
</feature>
<keyword evidence="9" id="KW-1185">Reference proteome</keyword>
<dbReference type="Pfam" id="PF05699">
    <property type="entry name" value="Dimer_Tnp_hAT"/>
    <property type="match status" value="1"/>
</dbReference>
<dbReference type="SUPFAM" id="SSF53098">
    <property type="entry name" value="Ribonuclease H-like"/>
    <property type="match status" value="1"/>
</dbReference>
<organism evidence="8 9">
    <name type="scientific">Patiria miniata</name>
    <name type="common">Bat star</name>
    <name type="synonym">Asterina miniata</name>
    <dbReference type="NCBI Taxonomy" id="46514"/>
    <lineage>
        <taxon>Eukaryota</taxon>
        <taxon>Metazoa</taxon>
        <taxon>Echinodermata</taxon>
        <taxon>Eleutherozoa</taxon>
        <taxon>Asterozoa</taxon>
        <taxon>Asteroidea</taxon>
        <taxon>Valvatacea</taxon>
        <taxon>Valvatida</taxon>
        <taxon>Asterinidae</taxon>
        <taxon>Patiria</taxon>
    </lineage>
</organism>
<name>A0A914AEF8_PATMI</name>
<evidence type="ECO:0000256" key="6">
    <source>
        <dbReference type="SAM" id="MobiDB-lite"/>
    </source>
</evidence>
<keyword evidence="5" id="KW-0539">Nucleus</keyword>
<evidence type="ECO:0000313" key="8">
    <source>
        <dbReference type="EnsemblMetazoa" id="XP_038062315.1"/>
    </source>
</evidence>
<evidence type="ECO:0000313" key="9">
    <source>
        <dbReference type="Proteomes" id="UP000887568"/>
    </source>
</evidence>
<evidence type="ECO:0000259" key="7">
    <source>
        <dbReference type="Pfam" id="PF05699"/>
    </source>
</evidence>
<keyword evidence="4" id="KW-0862">Zinc</keyword>
<dbReference type="GeneID" id="119732783"/>
<dbReference type="OMA" id="VENLHFR"/>
<evidence type="ECO:0000256" key="1">
    <source>
        <dbReference type="ARBA" id="ARBA00004123"/>
    </source>
</evidence>
<evidence type="ECO:0000256" key="2">
    <source>
        <dbReference type="ARBA" id="ARBA00022723"/>
    </source>
</evidence>
<dbReference type="PANTHER" id="PTHR46481:SF10">
    <property type="entry name" value="ZINC FINGER BED DOMAIN-CONTAINING PROTEIN 39"/>
    <property type="match status" value="1"/>
</dbReference>
<keyword evidence="3" id="KW-0863">Zinc-finger</keyword>
<sequence>MSSNSAVIRFGFKDHKEIMDAKAGNKKHSAVCIFCSTTNRITERSGTSSAFTRHLSRAHKAKYEEYIRMGKEPQASSRQQGITGFLTPGAGPSTGTQTVQVYNITHPRQKAINNAIIKDLIVGCSMPLSIVENLHFRNFMKVIEPRYTPMARSTLGSVRLPQMYEAGKHKIKDILGAVSSVSITTDIWSDRVMRSFLGVTVHTIIPSTTGSLKLTSALLSCQRFKGAHTGERIATAFDDIIEENGIKNKIDFVVTDNASNMKAAFKVRFPTPDVTEEAEEEGENVEDEAIWHDLEEEDEEQVFTILENSSKQRLSCFAHSLQLVIGDGLKETRGLATAIARASRMSTLLHRSTVFKEKFEKAFGTNRTIPASNTTRWNSTLHQLKAILTLELRSLVEVCGTGFPEVAYTAREWSQLSEMCDVLTPFGEATDLTQGDQMVTISLVVPTVLDLNSHLKKKRDSARHCRPLVNTLLASLQRRFKGIFLNCQMAEPSQGSHDEPFVDKVYLLSTVLDPQFSLQWVDIDVVIDTDAYSLRHTREELKEMLQDLVITEADANSLSEDAPPHTHGISTSSEEEEEVPAKVPRLLAKYSRHRHRSGGPSQEDTTRRQLVKYLQVVSESQSTLSALQFWQDMAKKLPTLYKLACKVLSVPASSAPVERIFSRGGIIMRPHRARLSAEMLSMLMFLKCNEDIL</sequence>
<evidence type="ECO:0000256" key="3">
    <source>
        <dbReference type="ARBA" id="ARBA00022771"/>
    </source>
</evidence>
<dbReference type="PANTHER" id="PTHR46481">
    <property type="entry name" value="ZINC FINGER BED DOMAIN-CONTAINING PROTEIN 4"/>
    <property type="match status" value="1"/>
</dbReference>
<dbReference type="InterPro" id="IPR012337">
    <property type="entry name" value="RNaseH-like_sf"/>
</dbReference>
<dbReference type="EnsemblMetazoa" id="XM_038206387.1">
    <property type="protein sequence ID" value="XP_038062315.1"/>
    <property type="gene ID" value="LOC119732783"/>
</dbReference>